<dbReference type="Gene3D" id="2.60.40.10">
    <property type="entry name" value="Immunoglobulins"/>
    <property type="match status" value="1"/>
</dbReference>
<evidence type="ECO:0000259" key="2">
    <source>
        <dbReference type="Pfam" id="PF13004"/>
    </source>
</evidence>
<dbReference type="RefSeq" id="WP_168628303.1">
    <property type="nucleotide sequence ID" value="NZ_BONL01000003.1"/>
</dbReference>
<dbReference type="SUPFAM" id="SSF55486">
    <property type="entry name" value="Metalloproteases ('zincins'), catalytic domain"/>
    <property type="match status" value="1"/>
</dbReference>
<accession>A0A7X6KS24</accession>
<dbReference type="Gene3D" id="2.60.120.380">
    <property type="match status" value="2"/>
</dbReference>
<dbReference type="Proteomes" id="UP000581206">
    <property type="component" value="Unassembled WGS sequence"/>
</dbReference>
<organism evidence="3 4">
    <name type="scientific">Cellulomonas denverensis</name>
    <dbReference type="NCBI Taxonomy" id="264297"/>
    <lineage>
        <taxon>Bacteria</taxon>
        <taxon>Bacillati</taxon>
        <taxon>Actinomycetota</taxon>
        <taxon>Actinomycetes</taxon>
        <taxon>Micrococcales</taxon>
        <taxon>Cellulomonadaceae</taxon>
        <taxon>Cellulomonas</taxon>
    </lineage>
</organism>
<feature type="domain" description="BACON" evidence="2">
    <location>
        <begin position="389"/>
        <end position="440"/>
    </location>
</feature>
<dbReference type="GO" id="GO:0008237">
    <property type="term" value="F:metallopeptidase activity"/>
    <property type="evidence" value="ECO:0007669"/>
    <property type="project" value="InterPro"/>
</dbReference>
<feature type="signal peptide" evidence="1">
    <location>
        <begin position="1"/>
        <end position="36"/>
    </location>
</feature>
<dbReference type="InterPro" id="IPR013783">
    <property type="entry name" value="Ig-like_fold"/>
</dbReference>
<dbReference type="AlphaFoldDB" id="A0A7X6KS24"/>
<gene>
    <name evidence="3" type="ORF">HGA03_00700</name>
</gene>
<feature type="chain" id="PRO_5031424562" evidence="1">
    <location>
        <begin position="37"/>
        <end position="764"/>
    </location>
</feature>
<dbReference type="CDD" id="cd14948">
    <property type="entry name" value="BACON"/>
    <property type="match status" value="1"/>
</dbReference>
<dbReference type="InterPro" id="IPR024361">
    <property type="entry name" value="BACON"/>
</dbReference>
<evidence type="ECO:0000313" key="4">
    <source>
        <dbReference type="Proteomes" id="UP000581206"/>
    </source>
</evidence>
<dbReference type="GO" id="GO:0005975">
    <property type="term" value="P:carbohydrate metabolic process"/>
    <property type="evidence" value="ECO:0007669"/>
    <property type="project" value="UniProtKB-ARBA"/>
</dbReference>
<name>A0A7X6KS24_9CELL</name>
<dbReference type="Gene3D" id="3.40.390.10">
    <property type="entry name" value="Collagenase (Catalytic Domain)"/>
    <property type="match status" value="1"/>
</dbReference>
<protein>
    <submittedName>
        <fullName evidence="3">BACON domain-containing protein</fullName>
    </submittedName>
</protein>
<evidence type="ECO:0000313" key="3">
    <source>
        <dbReference type="EMBL" id="NKY21182.1"/>
    </source>
</evidence>
<evidence type="ECO:0000256" key="1">
    <source>
        <dbReference type="SAM" id="SignalP"/>
    </source>
</evidence>
<sequence>MRQTTVPPVPTRRRRLRPLYAALVAATLTVPLAAGASATEPAQLLGGDDIVAPSSPAGRSAAIAPLSAPVAPTDQGFSLVDPAMVENYSHYTVALVAEPDEAYDITELRDEIAEAIEVVNSTGYVTLTLADETLDPIEPAGLDGDAPRGTIAVEAEPANSVCGSSTTVLGCARPEFGWYRTDGAWGSDKGRVWVVPPGFETDSVTARQLFVHEFLHVLGLGHYSTEYQGELQVMYEYIHRDGFGAGDLNGLAWLAANRSSAVIGDVQFEALSADQVRVSGWALDQKASTAIEVSVTVNGQAVTRSTASSTYTGLNAEHGRGDRHGFDLTVPVGSEGQQVCVVGHGIWEHDQDVTLGCTDLGVTVSPTELTMVGYSRTAVVDVTTAGDAEWSVASLPEWLSVGGTANGRLTLRSAQNIGPARTGEVVVRSGDRYAAITVTQRADHCGGNEPGDACDLTLPTAGSVTIDGTIETSGDIDTYAFVPPVSGEWIVNTGSATSGFTPMSRVSATPDGDEQIGTSRRAGNGWVNEAELVAGTTYYLVVERYESAGGGGDFTVAVTAPELITVSDTELLMVGYARTAVVTVAGQGGAPWTVVSAPEWTRTSGSGMQLTIWTTQNIGAARTGEVVVESGGQQAVITVTQRADQCGGNAAGDECDWAPAADQVTQLTGTLETSGDIDTYRFTAPADGEWTFTADTASAGFTPQVRVTTEPGDVGPIGAGQATATGWVHTADLTAGQTYYLVVERHQSTGGGGAFTVTAAPPGR</sequence>
<proteinExistence type="predicted"/>
<dbReference type="Pfam" id="PF13004">
    <property type="entry name" value="BACON"/>
    <property type="match status" value="1"/>
</dbReference>
<keyword evidence="1" id="KW-0732">Signal</keyword>
<comment type="caution">
    <text evidence="3">The sequence shown here is derived from an EMBL/GenBank/DDBJ whole genome shotgun (WGS) entry which is preliminary data.</text>
</comment>
<keyword evidence="4" id="KW-1185">Reference proteome</keyword>
<dbReference type="InterPro" id="IPR024079">
    <property type="entry name" value="MetalloPept_cat_dom_sf"/>
</dbReference>
<reference evidence="3 4" key="1">
    <citation type="submission" date="2020-04" db="EMBL/GenBank/DDBJ databases">
        <title>MicrobeNet Type strains.</title>
        <authorList>
            <person name="Nicholson A.C."/>
        </authorList>
    </citation>
    <scope>NUCLEOTIDE SEQUENCE [LARGE SCALE GENOMIC DNA]</scope>
    <source>
        <strain evidence="3 4">ATCC BAA-788</strain>
    </source>
</reference>
<dbReference type="EMBL" id="JAAXOX010000001">
    <property type="protein sequence ID" value="NKY21182.1"/>
    <property type="molecule type" value="Genomic_DNA"/>
</dbReference>